<dbReference type="PROSITE" id="PS51747">
    <property type="entry name" value="CYT_DCMP_DEAMINASES_2"/>
    <property type="match status" value="1"/>
</dbReference>
<feature type="domain" description="CMP/dCMP-type deaminase" evidence="3">
    <location>
        <begin position="1"/>
        <end position="124"/>
    </location>
</feature>
<evidence type="ECO:0000313" key="4">
    <source>
        <dbReference type="EMBL" id="HAN29048.1"/>
    </source>
</evidence>
<dbReference type="Proteomes" id="UP000259273">
    <property type="component" value="Unassembled WGS sequence"/>
</dbReference>
<reference evidence="4 5" key="1">
    <citation type="journal article" date="2018" name="Nat. Biotechnol.">
        <title>A standardized bacterial taxonomy based on genome phylogeny substantially revises the tree of life.</title>
        <authorList>
            <person name="Parks D.H."/>
            <person name="Chuvochina M."/>
            <person name="Waite D.W."/>
            <person name="Rinke C."/>
            <person name="Skarshewski A."/>
            <person name="Chaumeil P.A."/>
            <person name="Hugenholtz P."/>
        </authorList>
    </citation>
    <scope>NUCLEOTIDE SEQUENCE [LARGE SCALE GENOMIC DNA]</scope>
    <source>
        <strain evidence="4">UBA9158</strain>
    </source>
</reference>
<keyword evidence="2" id="KW-0862">Zinc</keyword>
<comment type="caution">
    <text evidence="4">The sequence shown here is derived from an EMBL/GenBank/DDBJ whole genome shotgun (WGS) entry which is preliminary data.</text>
</comment>
<dbReference type="STRING" id="1121937.GCA_000423125_03114"/>
<dbReference type="SUPFAM" id="SSF53927">
    <property type="entry name" value="Cytidine deaminase-like"/>
    <property type="match status" value="1"/>
</dbReference>
<protein>
    <submittedName>
        <fullName evidence="4">Nucleoside deaminase</fullName>
    </submittedName>
</protein>
<dbReference type="GO" id="GO:0047974">
    <property type="term" value="F:guanosine deaminase activity"/>
    <property type="evidence" value="ECO:0007669"/>
    <property type="project" value="TreeGrafter"/>
</dbReference>
<dbReference type="EMBL" id="DMND01000207">
    <property type="protein sequence ID" value="HAN29048.1"/>
    <property type="molecule type" value="Genomic_DNA"/>
</dbReference>
<evidence type="ECO:0000256" key="2">
    <source>
        <dbReference type="ARBA" id="ARBA00022833"/>
    </source>
</evidence>
<dbReference type="GO" id="GO:0008270">
    <property type="term" value="F:zinc ion binding"/>
    <property type="evidence" value="ECO:0007669"/>
    <property type="project" value="InterPro"/>
</dbReference>
<dbReference type="PROSITE" id="PS00903">
    <property type="entry name" value="CYT_DCMP_DEAMINASES_1"/>
    <property type="match status" value="1"/>
</dbReference>
<evidence type="ECO:0000313" key="5">
    <source>
        <dbReference type="Proteomes" id="UP000259273"/>
    </source>
</evidence>
<dbReference type="AlphaFoldDB" id="A0A3C1KRC2"/>
<dbReference type="Gene3D" id="3.40.140.10">
    <property type="entry name" value="Cytidine Deaminase, domain 2"/>
    <property type="match status" value="1"/>
</dbReference>
<dbReference type="PANTHER" id="PTHR11079">
    <property type="entry name" value="CYTOSINE DEAMINASE FAMILY MEMBER"/>
    <property type="match status" value="1"/>
</dbReference>
<gene>
    <name evidence="4" type="ORF">DCP75_15260</name>
</gene>
<name>A0A3C1KRC2_9GAMM</name>
<dbReference type="Pfam" id="PF00383">
    <property type="entry name" value="dCMP_cyt_deam_1"/>
    <property type="match status" value="1"/>
</dbReference>
<dbReference type="GO" id="GO:0006152">
    <property type="term" value="P:purine nucleoside catabolic process"/>
    <property type="evidence" value="ECO:0007669"/>
    <property type="project" value="TreeGrafter"/>
</dbReference>
<keyword evidence="1" id="KW-0479">Metal-binding</keyword>
<sequence>MRRALELGRHAADSGEGGPFGAVIVRDGVIVGEGWNRVIASSDPTAHGEVMAIRDACAQAGLVSLEGCDIYTSGEPCPMCLGAIYWARLRHVYFGFSIADAERVGFDDRRFYEELTLPAARREVGHTQVLGEEACAVLNAYLSPPDRPAD</sequence>
<organism evidence="4 5">
    <name type="scientific">Haliea salexigens</name>
    <dbReference type="NCBI Taxonomy" id="287487"/>
    <lineage>
        <taxon>Bacteria</taxon>
        <taxon>Pseudomonadati</taxon>
        <taxon>Pseudomonadota</taxon>
        <taxon>Gammaproteobacteria</taxon>
        <taxon>Cellvibrionales</taxon>
        <taxon>Halieaceae</taxon>
        <taxon>Haliea</taxon>
    </lineage>
</organism>
<dbReference type="InterPro" id="IPR016192">
    <property type="entry name" value="APOBEC/CMP_deaminase_Zn-bd"/>
</dbReference>
<dbReference type="InterPro" id="IPR016193">
    <property type="entry name" value="Cytidine_deaminase-like"/>
</dbReference>
<accession>A0A3C1KRC2</accession>
<evidence type="ECO:0000256" key="1">
    <source>
        <dbReference type="ARBA" id="ARBA00022723"/>
    </source>
</evidence>
<dbReference type="InterPro" id="IPR002125">
    <property type="entry name" value="CMP_dCMP_dom"/>
</dbReference>
<dbReference type="PANTHER" id="PTHR11079:SF161">
    <property type="entry name" value="CMP_DCMP-TYPE DEAMINASE DOMAIN-CONTAINING PROTEIN"/>
    <property type="match status" value="1"/>
</dbReference>
<evidence type="ECO:0000259" key="3">
    <source>
        <dbReference type="PROSITE" id="PS51747"/>
    </source>
</evidence>
<proteinExistence type="predicted"/>
<dbReference type="CDD" id="cd01285">
    <property type="entry name" value="nucleoside_deaminase"/>
    <property type="match status" value="1"/>
</dbReference>